<dbReference type="GO" id="GO:0004252">
    <property type="term" value="F:serine-type endopeptidase activity"/>
    <property type="evidence" value="ECO:0007669"/>
    <property type="project" value="TreeGrafter"/>
</dbReference>
<evidence type="ECO:0000256" key="2">
    <source>
        <dbReference type="SAM" id="SignalP"/>
    </source>
</evidence>
<dbReference type="Gene3D" id="2.120.10.30">
    <property type="entry name" value="TolB, C-terminal domain"/>
    <property type="match status" value="1"/>
</dbReference>
<sequence>MKKLTIFFIVVLLSLSVFSATVDKALEFMLPAGYTVNPDIYISKDSTFTTENGVVKPVEVSQIVLPEATNPYTKIVSFYLTVNSFKKGKIEVKGSDNLKIYVDGKEKKNKSELALTTGKHRFVISFFAKGDEKKSISIELKDIDGIVSLDYKKYVDHNDYTDFWYPYYFTTDKSGKFVAVVISKRDKKGKRKVETALFLNNDFSHYLSFENCKSPVFSHSGDFLLLLKKKTILKVDLNTLETKEIFKSEKSISKLSLSPDDKIIYFLISDTFKSKKRNFEILEHLYEKTPFYKTENAIFSVSIDGKTLRKVVDPNYIDSFAVDGKKIVYFVSKHIDKYPWAKTVVFEKDLTYLKERKIGEYNIGSENPVGSTIIDGDYVYFTAQKEEYNEKIPANYYDNCLYSLNLKTGEIKPLTKNEKFTTGIDIIYAYQTSNTLQKTGDSIAMITTEEGRGEIYLYNLKNGNLKKIERPENLLTTGFKITSNGIYYLASDFNHYPALYRGEKRLFVFEPESLQKRIVLSPYKYFKFKSKTGYDINNYLIFPANYDANKKYPLIVFYYGGVVPCGNPFHPVFQYLSNNGYFVFLTTPRGAVGKGEKFAAEHCNEWGEKSAADLIEATKWICNQIKSIDKNKLGAYSGSYGGFLANTLAYKTTVFKALVSEYGISNIASYWGGGYWGYLYGMTALHGTYPWNAKDVYVDKSPLYNADKVKTPLLLMHGTADVNVPTIESDQFFTALKVLGKDTVYIRFFNEDHGMKGKFANWIGQENFLVAWFDKYLKGESGYWDYLVEKNRDKIKHTPFKKFFNYTEEKK</sequence>
<evidence type="ECO:0000313" key="5">
    <source>
        <dbReference type="Proteomes" id="UP000595564"/>
    </source>
</evidence>
<feature type="domain" description="Peptidase S9 prolyl oligopeptidase catalytic" evidence="3">
    <location>
        <begin position="571"/>
        <end position="779"/>
    </location>
</feature>
<dbReference type="RefSeq" id="WP_201327587.1">
    <property type="nucleotide sequence ID" value="NZ_AP017470.1"/>
</dbReference>
<dbReference type="AlphaFoldDB" id="A0A7R6SZ20"/>
<dbReference type="Gene3D" id="3.40.50.1820">
    <property type="entry name" value="alpha/beta hydrolase"/>
    <property type="match status" value="1"/>
</dbReference>
<dbReference type="PANTHER" id="PTHR42776">
    <property type="entry name" value="SERINE PEPTIDASE S9 FAMILY MEMBER"/>
    <property type="match status" value="1"/>
</dbReference>
<reference evidence="4 5" key="1">
    <citation type="journal article" date="2012" name="Extremophiles">
        <title>Thermotomaculum hydrothermale gen. nov., sp. nov., a novel heterotrophic thermophile within the phylum Acidobacteria from a deep-sea hydrothermal vent chimney in the Southern Okinawa Trough.</title>
        <authorList>
            <person name="Izumi H."/>
            <person name="Nunoura T."/>
            <person name="Miyazaki M."/>
            <person name="Mino S."/>
            <person name="Toki T."/>
            <person name="Takai K."/>
            <person name="Sako Y."/>
            <person name="Sawabe T."/>
            <person name="Nakagawa S."/>
        </authorList>
    </citation>
    <scope>NUCLEOTIDE SEQUENCE [LARGE SCALE GENOMIC DNA]</scope>
    <source>
        <strain evidence="4 5">AC55</strain>
    </source>
</reference>
<dbReference type="PANTHER" id="PTHR42776:SF27">
    <property type="entry name" value="DIPEPTIDYL PEPTIDASE FAMILY MEMBER 6"/>
    <property type="match status" value="1"/>
</dbReference>
<dbReference type="Pfam" id="PF00326">
    <property type="entry name" value="Peptidase_S9"/>
    <property type="match status" value="1"/>
</dbReference>
<proteinExistence type="predicted"/>
<keyword evidence="2" id="KW-0732">Signal</keyword>
<dbReference type="InterPro" id="IPR029058">
    <property type="entry name" value="AB_hydrolase_fold"/>
</dbReference>
<gene>
    <name evidence="4" type="ORF">TTHT_1821</name>
</gene>
<evidence type="ECO:0000259" key="3">
    <source>
        <dbReference type="Pfam" id="PF00326"/>
    </source>
</evidence>
<dbReference type="SUPFAM" id="SSF82171">
    <property type="entry name" value="DPP6 N-terminal domain-like"/>
    <property type="match status" value="1"/>
</dbReference>
<dbReference type="Proteomes" id="UP000595564">
    <property type="component" value="Chromosome"/>
</dbReference>
<keyword evidence="1" id="KW-0378">Hydrolase</keyword>
<name>A0A7R6SZ20_9BACT</name>
<organism evidence="4 5">
    <name type="scientific">Thermotomaculum hydrothermale</name>
    <dbReference type="NCBI Taxonomy" id="981385"/>
    <lineage>
        <taxon>Bacteria</taxon>
        <taxon>Pseudomonadati</taxon>
        <taxon>Acidobacteriota</taxon>
        <taxon>Holophagae</taxon>
        <taxon>Thermotomaculales</taxon>
        <taxon>Thermotomaculaceae</taxon>
        <taxon>Thermotomaculum</taxon>
    </lineage>
</organism>
<evidence type="ECO:0000256" key="1">
    <source>
        <dbReference type="ARBA" id="ARBA00022801"/>
    </source>
</evidence>
<dbReference type="SUPFAM" id="SSF53474">
    <property type="entry name" value="alpha/beta-Hydrolases"/>
    <property type="match status" value="1"/>
</dbReference>
<protein>
    <submittedName>
        <fullName evidence="4">Peptidase S9</fullName>
    </submittedName>
</protein>
<dbReference type="InterPro" id="IPR001375">
    <property type="entry name" value="Peptidase_S9_cat"/>
</dbReference>
<feature type="signal peptide" evidence="2">
    <location>
        <begin position="1"/>
        <end position="19"/>
    </location>
</feature>
<feature type="chain" id="PRO_5032537660" evidence="2">
    <location>
        <begin position="20"/>
        <end position="811"/>
    </location>
</feature>
<accession>A0A7R6SZ20</accession>
<dbReference type="KEGG" id="thyd:TTHT_1821"/>
<dbReference type="EMBL" id="AP017470">
    <property type="protein sequence ID" value="BBB33280.1"/>
    <property type="molecule type" value="Genomic_DNA"/>
</dbReference>
<dbReference type="GO" id="GO:0006508">
    <property type="term" value="P:proteolysis"/>
    <property type="evidence" value="ECO:0007669"/>
    <property type="project" value="InterPro"/>
</dbReference>
<dbReference type="InterPro" id="IPR011042">
    <property type="entry name" value="6-blade_b-propeller_TolB-like"/>
</dbReference>
<evidence type="ECO:0000313" key="4">
    <source>
        <dbReference type="EMBL" id="BBB33280.1"/>
    </source>
</evidence>
<keyword evidence="5" id="KW-1185">Reference proteome</keyword>